<comment type="similarity">
    <text evidence="2 14 15">Belongs to the TonB-dependent receptor family.</text>
</comment>
<dbReference type="PANTHER" id="PTHR32552">
    <property type="entry name" value="FERRICHROME IRON RECEPTOR-RELATED"/>
    <property type="match status" value="1"/>
</dbReference>
<dbReference type="GO" id="GO:0015344">
    <property type="term" value="F:siderophore uptake transmembrane transporter activity"/>
    <property type="evidence" value="ECO:0007669"/>
    <property type="project" value="TreeGrafter"/>
</dbReference>
<reference evidence="20" key="1">
    <citation type="submission" date="2016-09" db="EMBL/GenBank/DDBJ databases">
        <authorList>
            <person name="Varghese N."/>
            <person name="Submissions S."/>
        </authorList>
    </citation>
    <scope>NUCLEOTIDE SEQUENCE [LARGE SCALE GENOMIC DNA]</scope>
    <source>
        <strain evidence="20">ANC 3699</strain>
    </source>
</reference>
<feature type="domain" description="TonB-dependent receptor plug" evidence="18">
    <location>
        <begin position="65"/>
        <end position="162"/>
    </location>
</feature>
<dbReference type="InterPro" id="IPR012910">
    <property type="entry name" value="Plug_dom"/>
</dbReference>
<dbReference type="Gene3D" id="2.40.170.20">
    <property type="entry name" value="TonB-dependent receptor, beta-barrel domain"/>
    <property type="match status" value="1"/>
</dbReference>
<dbReference type="InterPro" id="IPR037066">
    <property type="entry name" value="Plug_dom_sf"/>
</dbReference>
<dbReference type="Pfam" id="PF07715">
    <property type="entry name" value="Plug"/>
    <property type="match status" value="1"/>
</dbReference>
<evidence type="ECO:0000256" key="16">
    <source>
        <dbReference type="SAM" id="SignalP"/>
    </source>
</evidence>
<evidence type="ECO:0000313" key="19">
    <source>
        <dbReference type="EMBL" id="SDC11535.1"/>
    </source>
</evidence>
<feature type="signal peptide" evidence="16">
    <location>
        <begin position="1"/>
        <end position="27"/>
    </location>
</feature>
<dbReference type="RefSeq" id="WP_092617930.1">
    <property type="nucleotide sequence ID" value="NZ_FMYK01000003.1"/>
</dbReference>
<dbReference type="InterPro" id="IPR010105">
    <property type="entry name" value="TonB_sidphr_rcpt"/>
</dbReference>
<evidence type="ECO:0000256" key="2">
    <source>
        <dbReference type="ARBA" id="ARBA00009810"/>
    </source>
</evidence>
<evidence type="ECO:0000256" key="15">
    <source>
        <dbReference type="RuleBase" id="RU003357"/>
    </source>
</evidence>
<organism evidence="19 20">
    <name type="scientific">Acinetobacter marinus</name>
    <dbReference type="NCBI Taxonomy" id="281375"/>
    <lineage>
        <taxon>Bacteria</taxon>
        <taxon>Pseudomonadati</taxon>
        <taxon>Pseudomonadota</taxon>
        <taxon>Gammaproteobacteria</taxon>
        <taxon>Moraxellales</taxon>
        <taxon>Moraxellaceae</taxon>
        <taxon>Acinetobacter</taxon>
    </lineage>
</organism>
<feature type="domain" description="TonB-dependent receptor-like beta-barrel" evidence="17">
    <location>
        <begin position="236"/>
        <end position="694"/>
    </location>
</feature>
<dbReference type="NCBIfam" id="TIGR01783">
    <property type="entry name" value="TonB-siderophor"/>
    <property type="match status" value="1"/>
</dbReference>
<name>A0A1G6IZQ2_9GAMM</name>
<keyword evidence="12" id="KW-0675">Receptor</keyword>
<dbReference type="InterPro" id="IPR036942">
    <property type="entry name" value="Beta-barrel_TonB_sf"/>
</dbReference>
<evidence type="ECO:0000256" key="9">
    <source>
        <dbReference type="ARBA" id="ARBA00023065"/>
    </source>
</evidence>
<dbReference type="PROSITE" id="PS52016">
    <property type="entry name" value="TONB_DEPENDENT_REC_3"/>
    <property type="match status" value="1"/>
</dbReference>
<evidence type="ECO:0000256" key="13">
    <source>
        <dbReference type="ARBA" id="ARBA00023237"/>
    </source>
</evidence>
<evidence type="ECO:0000256" key="11">
    <source>
        <dbReference type="ARBA" id="ARBA00023136"/>
    </source>
</evidence>
<accession>A0A1G6IZQ2</accession>
<comment type="subcellular location">
    <subcellularLocation>
        <location evidence="1 14">Cell outer membrane</location>
        <topology evidence="1 14">Multi-pass membrane protein</topology>
    </subcellularLocation>
</comment>
<evidence type="ECO:0000256" key="4">
    <source>
        <dbReference type="ARBA" id="ARBA00022452"/>
    </source>
</evidence>
<dbReference type="Proteomes" id="UP000242317">
    <property type="component" value="Unassembled WGS sequence"/>
</dbReference>
<keyword evidence="13 14" id="KW-0998">Cell outer membrane</keyword>
<dbReference type="InterPro" id="IPR039426">
    <property type="entry name" value="TonB-dep_rcpt-like"/>
</dbReference>
<dbReference type="EMBL" id="FMYK01000003">
    <property type="protein sequence ID" value="SDC11535.1"/>
    <property type="molecule type" value="Genomic_DNA"/>
</dbReference>
<evidence type="ECO:0000256" key="8">
    <source>
        <dbReference type="ARBA" id="ARBA00023004"/>
    </source>
</evidence>
<feature type="chain" id="PRO_5017441934" evidence="16">
    <location>
        <begin position="28"/>
        <end position="720"/>
    </location>
</feature>
<dbReference type="CDD" id="cd01347">
    <property type="entry name" value="ligand_gated_channel"/>
    <property type="match status" value="1"/>
</dbReference>
<gene>
    <name evidence="19" type="ORF">SAMN05421749_103183</name>
</gene>
<evidence type="ECO:0000256" key="12">
    <source>
        <dbReference type="ARBA" id="ARBA00023170"/>
    </source>
</evidence>
<dbReference type="AlphaFoldDB" id="A0A1G6IZQ2"/>
<keyword evidence="6 14" id="KW-0812">Transmembrane</keyword>
<evidence type="ECO:0000256" key="5">
    <source>
        <dbReference type="ARBA" id="ARBA00022496"/>
    </source>
</evidence>
<dbReference type="GO" id="GO:0038023">
    <property type="term" value="F:signaling receptor activity"/>
    <property type="evidence" value="ECO:0007669"/>
    <property type="project" value="InterPro"/>
</dbReference>
<dbReference type="Pfam" id="PF00593">
    <property type="entry name" value="TonB_dep_Rec_b-barrel"/>
    <property type="match status" value="1"/>
</dbReference>
<keyword evidence="7 16" id="KW-0732">Signal</keyword>
<dbReference type="PANTHER" id="PTHR32552:SF68">
    <property type="entry name" value="FERRICHROME OUTER MEMBRANE TRANSPORTER_PHAGE RECEPTOR"/>
    <property type="match status" value="1"/>
</dbReference>
<proteinExistence type="inferred from homology"/>
<keyword evidence="5" id="KW-0410">Iron transport</keyword>
<dbReference type="GO" id="GO:0009279">
    <property type="term" value="C:cell outer membrane"/>
    <property type="evidence" value="ECO:0007669"/>
    <property type="project" value="UniProtKB-SubCell"/>
</dbReference>
<evidence type="ECO:0000259" key="17">
    <source>
        <dbReference type="Pfam" id="PF00593"/>
    </source>
</evidence>
<dbReference type="SUPFAM" id="SSF56935">
    <property type="entry name" value="Porins"/>
    <property type="match status" value="1"/>
</dbReference>
<keyword evidence="11 14" id="KW-0472">Membrane</keyword>
<evidence type="ECO:0000313" key="20">
    <source>
        <dbReference type="Proteomes" id="UP000242317"/>
    </source>
</evidence>
<sequence length="720" mass="81040">MAFRKTLLSLSILNLFSITYLTTTAHAEDRAVVLPTIVIEAMDEGDPIKTYVDYKQANVTRNGLDKKDIPQTIDTIDVSKYKTYGANDLSVMLQGTPGIDTSYDMRGDGIMIRGFSADTGDIYRDGIRESGQIRRSTANVERIEILKGPASVLYGRSGGGGVINMVTKYANFDSKSSIGGYVGSYDDVGYTFDLNQLMNDNFAVRLTGEYADTNSFREGIGSQIEMLSPSFTYRNDDQTFAWTTQYTYDKLTRVPDRGPSYEDLPKGTSIEMGFAQDGDYVEDTLQLFRTNIKYDINDQWKLDWSASYRETEQNFDHFYAGDLCTDNQAPTATNVGCYQGYINQRYYWQQTDNITTSTALTLQGDFDTGAFSHHLTTGVDYSIEEREPLLSNKDSSGALIYGFVNPLTGDRFNNRPEDIQLTQHNYYESKNLGIFIQDLITIVPTVKVMLGVRFDDYDSSAENKLQSSSSYGSVREVSDQSWSPNAGIIWQPVPEHSLYASYSRSFAPFGGRVGVNTVSATTNLDTFNAEPELNDQFEVGVKSEWLDGRLSTQFSAFDIKKHNIRYNPDENDPYTWAVAGEHRSQGVELSFIGSLLDDLYVRGGYGYKEAQIKENKADPALEGNELENTSKHTANLFVRYLATDKIYAEIGATYMGSYYVDDENTFKMPDWTRVDAAIGYKDDNWSITGAVNNVTDKEYWRSSSMPGTPRNYLLRVNYLF</sequence>
<keyword evidence="3 14" id="KW-0813">Transport</keyword>
<evidence type="ECO:0000256" key="1">
    <source>
        <dbReference type="ARBA" id="ARBA00004571"/>
    </source>
</evidence>
<protein>
    <submittedName>
        <fullName evidence="19">Iron complex outermembrane recepter protein</fullName>
    </submittedName>
</protein>
<evidence type="ECO:0000259" key="18">
    <source>
        <dbReference type="Pfam" id="PF07715"/>
    </source>
</evidence>
<dbReference type="InterPro" id="IPR000531">
    <property type="entry name" value="Beta-barrel_TonB"/>
</dbReference>
<keyword evidence="9" id="KW-0406">Ion transport</keyword>
<dbReference type="Gene3D" id="2.170.130.10">
    <property type="entry name" value="TonB-dependent receptor, plug domain"/>
    <property type="match status" value="1"/>
</dbReference>
<keyword evidence="8" id="KW-0408">Iron</keyword>
<evidence type="ECO:0000256" key="3">
    <source>
        <dbReference type="ARBA" id="ARBA00022448"/>
    </source>
</evidence>
<evidence type="ECO:0000256" key="7">
    <source>
        <dbReference type="ARBA" id="ARBA00022729"/>
    </source>
</evidence>
<evidence type="ECO:0000256" key="10">
    <source>
        <dbReference type="ARBA" id="ARBA00023077"/>
    </source>
</evidence>
<evidence type="ECO:0000256" key="6">
    <source>
        <dbReference type="ARBA" id="ARBA00022692"/>
    </source>
</evidence>
<keyword evidence="4 14" id="KW-1134">Transmembrane beta strand</keyword>
<dbReference type="OrthoDB" id="127311at2"/>
<keyword evidence="20" id="KW-1185">Reference proteome</keyword>
<dbReference type="GO" id="GO:0015891">
    <property type="term" value="P:siderophore transport"/>
    <property type="evidence" value="ECO:0007669"/>
    <property type="project" value="InterPro"/>
</dbReference>
<keyword evidence="10 15" id="KW-0798">TonB box</keyword>
<evidence type="ECO:0000256" key="14">
    <source>
        <dbReference type="PROSITE-ProRule" id="PRU01360"/>
    </source>
</evidence>